<dbReference type="EMBL" id="LSYS01001700">
    <property type="protein sequence ID" value="OPJ87335.1"/>
    <property type="molecule type" value="Genomic_DNA"/>
</dbReference>
<comment type="caution">
    <text evidence="1">The sequence shown here is derived from an EMBL/GenBank/DDBJ whole genome shotgun (WGS) entry which is preliminary data.</text>
</comment>
<gene>
    <name evidence="1" type="ORF">AV530_000831</name>
</gene>
<dbReference type="Proteomes" id="UP000190648">
    <property type="component" value="Unassembled WGS sequence"/>
</dbReference>
<proteinExistence type="predicted"/>
<sequence>MFLCTVTSNAFSTEGACAEAPALLRWQLLAGGSQARPGAAAPACAFPAGHRNNYLQISGPSAYDFPFNMSVLRTMQSERRLVLAVLRTDLKEVTICTTCY</sequence>
<evidence type="ECO:0000313" key="1">
    <source>
        <dbReference type="EMBL" id="OPJ87335.1"/>
    </source>
</evidence>
<name>A0A1V4KSH1_PATFA</name>
<protein>
    <submittedName>
        <fullName evidence="1">Uncharacterized protein</fullName>
    </submittedName>
</protein>
<keyword evidence="2" id="KW-1185">Reference proteome</keyword>
<organism evidence="1 2">
    <name type="scientific">Patagioenas fasciata monilis</name>
    <dbReference type="NCBI Taxonomy" id="372326"/>
    <lineage>
        <taxon>Eukaryota</taxon>
        <taxon>Metazoa</taxon>
        <taxon>Chordata</taxon>
        <taxon>Craniata</taxon>
        <taxon>Vertebrata</taxon>
        <taxon>Euteleostomi</taxon>
        <taxon>Archelosauria</taxon>
        <taxon>Archosauria</taxon>
        <taxon>Dinosauria</taxon>
        <taxon>Saurischia</taxon>
        <taxon>Theropoda</taxon>
        <taxon>Coelurosauria</taxon>
        <taxon>Aves</taxon>
        <taxon>Neognathae</taxon>
        <taxon>Neoaves</taxon>
        <taxon>Columbimorphae</taxon>
        <taxon>Columbiformes</taxon>
        <taxon>Columbidae</taxon>
        <taxon>Patagioenas</taxon>
    </lineage>
</organism>
<evidence type="ECO:0000313" key="2">
    <source>
        <dbReference type="Proteomes" id="UP000190648"/>
    </source>
</evidence>
<accession>A0A1V4KSH1</accession>
<dbReference type="AlphaFoldDB" id="A0A1V4KSH1"/>
<reference evidence="1 2" key="1">
    <citation type="submission" date="2016-02" db="EMBL/GenBank/DDBJ databases">
        <title>Band-tailed pigeon sequencing and assembly.</title>
        <authorList>
            <person name="Soares A.E."/>
            <person name="Novak B.J."/>
            <person name="Rice E.S."/>
            <person name="O'Connell B."/>
            <person name="Chang D."/>
            <person name="Weber S."/>
            <person name="Shapiro B."/>
        </authorList>
    </citation>
    <scope>NUCLEOTIDE SEQUENCE [LARGE SCALE GENOMIC DNA]</scope>
    <source>
        <strain evidence="1">BTP2013</strain>
        <tissue evidence="1">Blood</tissue>
    </source>
</reference>